<dbReference type="Pfam" id="PF26571">
    <property type="entry name" value="VldE"/>
    <property type="match status" value="1"/>
</dbReference>
<gene>
    <name evidence="3" type="ORF">ACFQ3F_10480</name>
</gene>
<keyword evidence="4" id="KW-1185">Reference proteome</keyword>
<organism evidence="3 4">
    <name type="scientific">Nocardioides ginsengisoli</name>
    <dbReference type="NCBI Taxonomy" id="363868"/>
    <lineage>
        <taxon>Bacteria</taxon>
        <taxon>Bacillati</taxon>
        <taxon>Actinomycetota</taxon>
        <taxon>Actinomycetes</taxon>
        <taxon>Propionibacteriales</taxon>
        <taxon>Nocardioidaceae</taxon>
        <taxon>Nocardioides</taxon>
    </lineage>
</organism>
<feature type="signal peptide" evidence="1">
    <location>
        <begin position="1"/>
        <end position="27"/>
    </location>
</feature>
<feature type="chain" id="PRO_5045143378" description="ARB-07466-like C-terminal domain-containing protein" evidence="1">
    <location>
        <begin position="28"/>
        <end position="291"/>
    </location>
</feature>
<reference evidence="4" key="1">
    <citation type="journal article" date="2019" name="Int. J. Syst. Evol. Microbiol.">
        <title>The Global Catalogue of Microorganisms (GCM) 10K type strain sequencing project: providing services to taxonomists for standard genome sequencing and annotation.</title>
        <authorList>
            <consortium name="The Broad Institute Genomics Platform"/>
            <consortium name="The Broad Institute Genome Sequencing Center for Infectious Disease"/>
            <person name="Wu L."/>
            <person name="Ma J."/>
        </authorList>
    </citation>
    <scope>NUCLEOTIDE SEQUENCE [LARGE SCALE GENOMIC DNA]</scope>
    <source>
        <strain evidence="4">CCUG 52478</strain>
    </source>
</reference>
<sequence length="291" mass="30747">MATSHKRETARRTPRVALLAGSLAALATTAVVSTGVLTSSDPAADLAAIDRTPAVSGGSSGSIGDKAPREIPVISRSANRSADAVATQLDRLMADDNVARAVKNADTQRWITSALNLWTRPDKAAKQVGELAAGDKVLLTGRRYAGRAEIVVKGASRWVSDGYFTSEKPAVLGGACTNGTTVPSGVAEGIKKIHEAVCAAFPEVTTYGTFRGASISGDHETGHAVDIMTSGARGWQIAEFVRKNYAAFGVSYIIFSQKIWSVERSSEGWRGMPNRGSTTANHYDHVHVSVY</sequence>
<evidence type="ECO:0000313" key="3">
    <source>
        <dbReference type="EMBL" id="MFD1248212.1"/>
    </source>
</evidence>
<name>A0ABW3W017_9ACTN</name>
<protein>
    <recommendedName>
        <fullName evidence="2">ARB-07466-like C-terminal domain-containing protein</fullName>
    </recommendedName>
</protein>
<evidence type="ECO:0000256" key="1">
    <source>
        <dbReference type="SAM" id="SignalP"/>
    </source>
</evidence>
<dbReference type="InterPro" id="IPR058593">
    <property type="entry name" value="ARB_07466-like_C"/>
</dbReference>
<evidence type="ECO:0000313" key="4">
    <source>
        <dbReference type="Proteomes" id="UP001597229"/>
    </source>
</evidence>
<comment type="caution">
    <text evidence="3">The sequence shown here is derived from an EMBL/GenBank/DDBJ whole genome shotgun (WGS) entry which is preliminary data.</text>
</comment>
<accession>A0ABW3W017</accession>
<dbReference type="RefSeq" id="WP_367920666.1">
    <property type="nucleotide sequence ID" value="NZ_BAABAC010000035.1"/>
</dbReference>
<dbReference type="EMBL" id="JBHTLX010000014">
    <property type="protein sequence ID" value="MFD1248212.1"/>
    <property type="molecule type" value="Genomic_DNA"/>
</dbReference>
<keyword evidence="1" id="KW-0732">Signal</keyword>
<dbReference type="Proteomes" id="UP001597229">
    <property type="component" value="Unassembled WGS sequence"/>
</dbReference>
<evidence type="ECO:0000259" key="2">
    <source>
        <dbReference type="Pfam" id="PF26571"/>
    </source>
</evidence>
<proteinExistence type="predicted"/>
<feature type="domain" description="ARB-07466-like C-terminal" evidence="2">
    <location>
        <begin position="184"/>
        <end position="283"/>
    </location>
</feature>